<dbReference type="PANTHER" id="PTHR22916:SF3">
    <property type="entry name" value="UDP-GLCNAC:BETAGAL BETA-1,3-N-ACETYLGLUCOSAMINYLTRANSFERASE-LIKE PROTEIN 1"/>
    <property type="match status" value="1"/>
</dbReference>
<organism evidence="2 3">
    <name type="scientific">Ligilactobacillus agilis DSM 20509</name>
    <dbReference type="NCBI Taxonomy" id="1423718"/>
    <lineage>
        <taxon>Bacteria</taxon>
        <taxon>Bacillati</taxon>
        <taxon>Bacillota</taxon>
        <taxon>Bacilli</taxon>
        <taxon>Lactobacillales</taxon>
        <taxon>Lactobacillaceae</taxon>
        <taxon>Ligilactobacillus</taxon>
    </lineage>
</organism>
<name>A0A0R2ADV6_9LACO</name>
<feature type="domain" description="Glycosyltransferase 2-like" evidence="1">
    <location>
        <begin position="4"/>
        <end position="116"/>
    </location>
</feature>
<dbReference type="AlphaFoldDB" id="A0A0R2ADV6"/>
<dbReference type="PATRIC" id="fig|1423718.3.peg.1358"/>
<dbReference type="PANTHER" id="PTHR22916">
    <property type="entry name" value="GLYCOSYLTRANSFERASE"/>
    <property type="match status" value="1"/>
</dbReference>
<dbReference type="Proteomes" id="UP000051008">
    <property type="component" value="Unassembled WGS sequence"/>
</dbReference>
<comment type="caution">
    <text evidence="2">The sequence shown here is derived from an EMBL/GenBank/DDBJ whole genome shotgun (WGS) entry which is preliminary data.</text>
</comment>
<dbReference type="EMBL" id="AYYP01000012">
    <property type="protein sequence ID" value="KRM65614.1"/>
    <property type="molecule type" value="Genomic_DNA"/>
</dbReference>
<dbReference type="GO" id="GO:0016758">
    <property type="term" value="F:hexosyltransferase activity"/>
    <property type="evidence" value="ECO:0007669"/>
    <property type="project" value="UniProtKB-ARBA"/>
</dbReference>
<dbReference type="InterPro" id="IPR001173">
    <property type="entry name" value="Glyco_trans_2-like"/>
</dbReference>
<evidence type="ECO:0000313" key="2">
    <source>
        <dbReference type="EMBL" id="KRM65614.1"/>
    </source>
</evidence>
<dbReference type="Pfam" id="PF00535">
    <property type="entry name" value="Glycos_transf_2"/>
    <property type="match status" value="1"/>
</dbReference>
<keyword evidence="3" id="KW-1185">Reference proteome</keyword>
<proteinExistence type="predicted"/>
<evidence type="ECO:0000259" key="1">
    <source>
        <dbReference type="Pfam" id="PF00535"/>
    </source>
</evidence>
<dbReference type="OrthoDB" id="396512at2"/>
<dbReference type="Gene3D" id="3.90.550.10">
    <property type="entry name" value="Spore Coat Polysaccharide Biosynthesis Protein SpsA, Chain A"/>
    <property type="match status" value="1"/>
</dbReference>
<protein>
    <recommendedName>
        <fullName evidence="1">Glycosyltransferase 2-like domain-containing protein</fullName>
    </recommendedName>
</protein>
<gene>
    <name evidence="2" type="ORF">FC14_GL001297</name>
</gene>
<dbReference type="InterPro" id="IPR029044">
    <property type="entry name" value="Nucleotide-diphossugar_trans"/>
</dbReference>
<reference evidence="2 3" key="1">
    <citation type="journal article" date="2015" name="Genome Announc.">
        <title>Expanding the biotechnology potential of lactobacilli through comparative genomics of 213 strains and associated genera.</title>
        <authorList>
            <person name="Sun Z."/>
            <person name="Harris H.M."/>
            <person name="McCann A."/>
            <person name="Guo C."/>
            <person name="Argimon S."/>
            <person name="Zhang W."/>
            <person name="Yang X."/>
            <person name="Jeffery I.B."/>
            <person name="Cooney J.C."/>
            <person name="Kagawa T.F."/>
            <person name="Liu W."/>
            <person name="Song Y."/>
            <person name="Salvetti E."/>
            <person name="Wrobel A."/>
            <person name="Rasinkangas P."/>
            <person name="Parkhill J."/>
            <person name="Rea M.C."/>
            <person name="O'Sullivan O."/>
            <person name="Ritari J."/>
            <person name="Douillard F.P."/>
            <person name="Paul Ross R."/>
            <person name="Yang R."/>
            <person name="Briner A.E."/>
            <person name="Felis G.E."/>
            <person name="de Vos W.M."/>
            <person name="Barrangou R."/>
            <person name="Klaenhammer T.R."/>
            <person name="Caufield P.W."/>
            <person name="Cui Y."/>
            <person name="Zhang H."/>
            <person name="O'Toole P.W."/>
        </authorList>
    </citation>
    <scope>NUCLEOTIDE SEQUENCE [LARGE SCALE GENOMIC DNA]</scope>
    <source>
        <strain evidence="2 3">DSM 20509</strain>
    </source>
</reference>
<dbReference type="SUPFAM" id="SSF53448">
    <property type="entry name" value="Nucleotide-diphospho-sugar transferases"/>
    <property type="match status" value="1"/>
</dbReference>
<accession>A0A0R2ADV6</accession>
<dbReference type="RefSeq" id="WP_056976061.1">
    <property type="nucleotide sequence ID" value="NZ_AYYP01000012.1"/>
</dbReference>
<sequence>MKVSVVIPVYNAATYLEQCLDSILAQTFTDFELLLVDDCSTDESSQICDCYASNSQIRVVHLTERLGVSTARNIGIKNARGDLIAFIDSDDFVAEDYLLALVTTLEDYQADLVFSEFNILDQQAGMFYFNVKPEVKGKVYELTAKQAAAMPDEKLPFRHGCYVHPWGKLGKKELYLQNPFIPNLYFEDGPNSLRTFLGANKVVGLLVDNYTYRVNQTNNITQSPKILKSDMDILTAFRYRALDMLAAQVDPKSFLGELHHNLTQDAYVLEQAKQTNSAEYREIQWLLKLMNRNKVSK</sequence>
<dbReference type="CDD" id="cd00761">
    <property type="entry name" value="Glyco_tranf_GTA_type"/>
    <property type="match status" value="1"/>
</dbReference>
<evidence type="ECO:0000313" key="3">
    <source>
        <dbReference type="Proteomes" id="UP000051008"/>
    </source>
</evidence>